<reference evidence="1" key="1">
    <citation type="submission" date="2023-03" db="EMBL/GenBank/DDBJ databases">
        <title>Mating type loci evolution in Malassezia.</title>
        <authorList>
            <person name="Coelho M.A."/>
        </authorList>
    </citation>
    <scope>NUCLEOTIDE SEQUENCE</scope>
    <source>
        <strain evidence="1">CBS 9431</strain>
    </source>
</reference>
<protein>
    <submittedName>
        <fullName evidence="1">Cut9-interacting protein scn1</fullName>
    </submittedName>
</protein>
<sequence length="270" mass="30121">MATDSIDQPWVARLAREGLYNVVPCFGFHPWYSHTLSLEDPAPEKRAHYTALFGEGDAEMCALYDALPTPRPLREALAEVEAYLEEFPGALLGEVGLDRSFRLPDPRADAPHKLTRLQTPIAHQRTVLRAQVDIACKLRRSVSMHSVRAAGQTTDFLAEMATEPSFKIIHLVLHSCTLSPESIMAVQRKHSNVYVSFSTTINKRQPKLEAQILACDPLRLLSESDHNTCTQLAPRTHEVVMYLASVLDEDPATYGSQLAGSFFRFRAACC</sequence>
<dbReference type="InterPro" id="IPR001130">
    <property type="entry name" value="TatD-like"/>
</dbReference>
<dbReference type="PANTHER" id="PTHR47345:SF1">
    <property type="entry name" value="CUT9-INTERACTING PROTEIN SCN1"/>
    <property type="match status" value="1"/>
</dbReference>
<organism evidence="1 2">
    <name type="scientific">Malassezia japonica</name>
    <dbReference type="NCBI Taxonomy" id="223818"/>
    <lineage>
        <taxon>Eukaryota</taxon>
        <taxon>Fungi</taxon>
        <taxon>Dikarya</taxon>
        <taxon>Basidiomycota</taxon>
        <taxon>Ustilaginomycotina</taxon>
        <taxon>Malasseziomycetes</taxon>
        <taxon>Malasseziales</taxon>
        <taxon>Malasseziaceae</taxon>
        <taxon>Malassezia</taxon>
    </lineage>
</organism>
<accession>A0AAF0J8R9</accession>
<dbReference type="EMBL" id="CP119958">
    <property type="protein sequence ID" value="WFD37558.1"/>
    <property type="molecule type" value="Genomic_DNA"/>
</dbReference>
<dbReference type="GO" id="GO:0016788">
    <property type="term" value="F:hydrolase activity, acting on ester bonds"/>
    <property type="evidence" value="ECO:0007669"/>
    <property type="project" value="InterPro"/>
</dbReference>
<dbReference type="Gene3D" id="3.20.20.140">
    <property type="entry name" value="Metal-dependent hydrolases"/>
    <property type="match status" value="1"/>
</dbReference>
<dbReference type="Pfam" id="PF01026">
    <property type="entry name" value="TatD_DNase"/>
    <property type="match status" value="1"/>
</dbReference>
<evidence type="ECO:0000313" key="1">
    <source>
        <dbReference type="EMBL" id="WFD37558.1"/>
    </source>
</evidence>
<keyword evidence="2" id="KW-1185">Reference proteome</keyword>
<dbReference type="AlphaFoldDB" id="A0AAF0J8R9"/>
<dbReference type="PANTHER" id="PTHR47345">
    <property type="entry name" value="CUT9-INTERACTING PROTEIN SCN1"/>
    <property type="match status" value="1"/>
</dbReference>
<dbReference type="Proteomes" id="UP001217754">
    <property type="component" value="Chromosome 1"/>
</dbReference>
<dbReference type="InterPro" id="IPR032466">
    <property type="entry name" value="Metal_Hydrolase"/>
</dbReference>
<dbReference type="GeneID" id="85224152"/>
<dbReference type="SUPFAM" id="SSF51556">
    <property type="entry name" value="Metallo-dependent hydrolases"/>
    <property type="match status" value="1"/>
</dbReference>
<dbReference type="InterPro" id="IPR053044">
    <property type="entry name" value="Metallo-hydrolase/TatD-type"/>
</dbReference>
<name>A0AAF0J8R9_9BASI</name>
<evidence type="ECO:0000313" key="2">
    <source>
        <dbReference type="Proteomes" id="UP001217754"/>
    </source>
</evidence>
<gene>
    <name evidence="1" type="primary">scn1</name>
    <name evidence="1" type="ORF">MJAP1_000503</name>
</gene>
<dbReference type="RefSeq" id="XP_060120455.1">
    <property type="nucleotide sequence ID" value="XM_060264472.1"/>
</dbReference>
<proteinExistence type="predicted"/>